<dbReference type="AlphaFoldDB" id="A0A067MKE8"/>
<organism evidence="1 2">
    <name type="scientific">Botryobasidium botryosum (strain FD-172 SS1)</name>
    <dbReference type="NCBI Taxonomy" id="930990"/>
    <lineage>
        <taxon>Eukaryota</taxon>
        <taxon>Fungi</taxon>
        <taxon>Dikarya</taxon>
        <taxon>Basidiomycota</taxon>
        <taxon>Agaricomycotina</taxon>
        <taxon>Agaricomycetes</taxon>
        <taxon>Cantharellales</taxon>
        <taxon>Botryobasidiaceae</taxon>
        <taxon>Botryobasidium</taxon>
    </lineage>
</organism>
<sequence>MANRVTIPYAEPLILLLDQASGCRKSLRLIGPKTLQKRRQPSLANRQLGHVSHILTLAARASAFKLQVPGLVTSVCLCPILSILSQTERHCATLDETEPFSQIWQEG</sequence>
<reference evidence="2" key="1">
    <citation type="journal article" date="2014" name="Proc. Natl. Acad. Sci. U.S.A.">
        <title>Extensive sampling of basidiomycete genomes demonstrates inadequacy of the white-rot/brown-rot paradigm for wood decay fungi.</title>
        <authorList>
            <person name="Riley R."/>
            <person name="Salamov A.A."/>
            <person name="Brown D.W."/>
            <person name="Nagy L.G."/>
            <person name="Floudas D."/>
            <person name="Held B.W."/>
            <person name="Levasseur A."/>
            <person name="Lombard V."/>
            <person name="Morin E."/>
            <person name="Otillar R."/>
            <person name="Lindquist E.A."/>
            <person name="Sun H."/>
            <person name="LaButti K.M."/>
            <person name="Schmutz J."/>
            <person name="Jabbour D."/>
            <person name="Luo H."/>
            <person name="Baker S.E."/>
            <person name="Pisabarro A.G."/>
            <person name="Walton J.D."/>
            <person name="Blanchette R.A."/>
            <person name="Henrissat B."/>
            <person name="Martin F."/>
            <person name="Cullen D."/>
            <person name="Hibbett D.S."/>
            <person name="Grigoriev I.V."/>
        </authorList>
    </citation>
    <scope>NUCLEOTIDE SEQUENCE [LARGE SCALE GENOMIC DNA]</scope>
    <source>
        <strain evidence="2">FD-172 SS1</strain>
    </source>
</reference>
<dbReference type="Proteomes" id="UP000027195">
    <property type="component" value="Unassembled WGS sequence"/>
</dbReference>
<dbReference type="InParanoid" id="A0A067MKE8"/>
<proteinExistence type="predicted"/>
<keyword evidence="2" id="KW-1185">Reference proteome</keyword>
<name>A0A067MKE8_BOTB1</name>
<gene>
    <name evidence="1" type="ORF">BOTBODRAFT_266121</name>
</gene>
<evidence type="ECO:0000313" key="1">
    <source>
        <dbReference type="EMBL" id="KDQ16029.1"/>
    </source>
</evidence>
<protein>
    <submittedName>
        <fullName evidence="1">Uncharacterized protein</fullName>
    </submittedName>
</protein>
<evidence type="ECO:0000313" key="2">
    <source>
        <dbReference type="Proteomes" id="UP000027195"/>
    </source>
</evidence>
<dbReference type="EMBL" id="KL198029">
    <property type="protein sequence ID" value="KDQ16029.1"/>
    <property type="molecule type" value="Genomic_DNA"/>
</dbReference>
<dbReference type="HOGENOM" id="CLU_2209580_0_0_1"/>
<accession>A0A067MKE8</accession>